<dbReference type="EMBL" id="AWSJ01000038">
    <property type="protein sequence ID" value="ERI11479.1"/>
    <property type="molecule type" value="Genomic_DNA"/>
</dbReference>
<organism evidence="2 3">
    <name type="scientific">Aneurinibacillus aneurinilyticus ATCC 12856</name>
    <dbReference type="NCBI Taxonomy" id="649747"/>
    <lineage>
        <taxon>Bacteria</taxon>
        <taxon>Bacillati</taxon>
        <taxon>Bacillota</taxon>
        <taxon>Bacilli</taxon>
        <taxon>Bacillales</taxon>
        <taxon>Paenibacillaceae</taxon>
        <taxon>Aneurinibacillus group</taxon>
        <taxon>Aneurinibacillus</taxon>
    </lineage>
</organism>
<dbReference type="STRING" id="649747.HMPREF0083_00466"/>
<evidence type="ECO:0000256" key="1">
    <source>
        <dbReference type="SAM" id="Phobius"/>
    </source>
</evidence>
<comment type="caution">
    <text evidence="2">The sequence shown here is derived from an EMBL/GenBank/DDBJ whole genome shotgun (WGS) entry which is preliminary data.</text>
</comment>
<evidence type="ECO:0000313" key="3">
    <source>
        <dbReference type="Proteomes" id="UP000016511"/>
    </source>
</evidence>
<gene>
    <name evidence="2" type="ORF">HMPREF0083_00466</name>
</gene>
<keyword evidence="1" id="KW-0472">Membrane</keyword>
<accession>U1WS87</accession>
<dbReference type="PATRIC" id="fig|649747.3.peg.425"/>
<dbReference type="HOGENOM" id="CLU_2520394_0_0_9"/>
<proteinExistence type="predicted"/>
<sequence>MHFASRKQRLVKSGWLPNGITGFLLTAITVNFAFQGTELIGMGWISITASQLAFRKEYVAQGGKVADLKFKTSYFKAVKLNYNN</sequence>
<dbReference type="Proteomes" id="UP000016511">
    <property type="component" value="Unassembled WGS sequence"/>
</dbReference>
<name>U1WS87_ANEAE</name>
<keyword evidence="3" id="KW-1185">Reference proteome</keyword>
<feature type="transmembrane region" description="Helical" evidence="1">
    <location>
        <begin position="15"/>
        <end position="34"/>
    </location>
</feature>
<reference evidence="2 3" key="1">
    <citation type="submission" date="2013-08" db="EMBL/GenBank/DDBJ databases">
        <authorList>
            <person name="Weinstock G."/>
            <person name="Sodergren E."/>
            <person name="Wylie T."/>
            <person name="Fulton L."/>
            <person name="Fulton R."/>
            <person name="Fronick C."/>
            <person name="O'Laughlin M."/>
            <person name="Godfrey J."/>
            <person name="Miner T."/>
            <person name="Herter B."/>
            <person name="Appelbaum E."/>
            <person name="Cordes M."/>
            <person name="Lek S."/>
            <person name="Wollam A."/>
            <person name="Pepin K.H."/>
            <person name="Palsikar V.B."/>
            <person name="Mitreva M."/>
            <person name="Wilson R.K."/>
        </authorList>
    </citation>
    <scope>NUCLEOTIDE SEQUENCE [LARGE SCALE GENOMIC DNA]</scope>
    <source>
        <strain evidence="2 3">ATCC 12856</strain>
    </source>
</reference>
<keyword evidence="1" id="KW-0812">Transmembrane</keyword>
<keyword evidence="1" id="KW-1133">Transmembrane helix</keyword>
<evidence type="ECO:0000313" key="2">
    <source>
        <dbReference type="EMBL" id="ERI11479.1"/>
    </source>
</evidence>
<dbReference type="AlphaFoldDB" id="U1WS87"/>
<protein>
    <submittedName>
        <fullName evidence="2">Uncharacterized protein</fullName>
    </submittedName>
</protein>